<feature type="domain" description="ARC105/Med15 mediator subunit C-terminal" evidence="3">
    <location>
        <begin position="499"/>
        <end position="604"/>
    </location>
</feature>
<dbReference type="STRING" id="174720.A0A0N5B6S1"/>
<proteinExistence type="predicted"/>
<dbReference type="AlphaFoldDB" id="A0A0N5B6S1"/>
<feature type="region of interest" description="Disordered" evidence="2">
    <location>
        <begin position="188"/>
        <end position="211"/>
    </location>
</feature>
<feature type="compositionally biased region" description="Polar residues" evidence="2">
    <location>
        <begin position="67"/>
        <end position="93"/>
    </location>
</feature>
<feature type="region of interest" description="Disordered" evidence="2">
    <location>
        <begin position="134"/>
        <end position="164"/>
    </location>
</feature>
<evidence type="ECO:0000313" key="4">
    <source>
        <dbReference type="Proteomes" id="UP000046392"/>
    </source>
</evidence>
<keyword evidence="1" id="KW-0175">Coiled coil</keyword>
<dbReference type="InterPro" id="IPR048386">
    <property type="entry name" value="Med15_C"/>
</dbReference>
<evidence type="ECO:0000256" key="2">
    <source>
        <dbReference type="SAM" id="MobiDB-lite"/>
    </source>
</evidence>
<reference evidence="5" key="1">
    <citation type="submission" date="2017-02" db="UniProtKB">
        <authorList>
            <consortium name="WormBaseParasite"/>
        </authorList>
    </citation>
    <scope>IDENTIFICATION</scope>
</reference>
<keyword evidence="4" id="KW-1185">Reference proteome</keyword>
<accession>A0A0N5B6S1</accession>
<name>A0A0N5B6S1_STREA</name>
<dbReference type="Pfam" id="PF21539">
    <property type="entry name" value="Med15_C"/>
    <property type="match status" value="1"/>
</dbReference>
<dbReference type="WBParaSite" id="SPAL_0000175700.1">
    <property type="protein sequence ID" value="SPAL_0000175700.1"/>
    <property type="gene ID" value="SPAL_0000175700"/>
</dbReference>
<feature type="coiled-coil region" evidence="1">
    <location>
        <begin position="304"/>
        <end position="351"/>
    </location>
</feature>
<evidence type="ECO:0000256" key="1">
    <source>
        <dbReference type="SAM" id="Coils"/>
    </source>
</evidence>
<feature type="region of interest" description="Disordered" evidence="2">
    <location>
        <begin position="1"/>
        <end position="93"/>
    </location>
</feature>
<feature type="compositionally biased region" description="Polar residues" evidence="2">
    <location>
        <begin position="16"/>
        <end position="27"/>
    </location>
</feature>
<dbReference type="Proteomes" id="UP000046392">
    <property type="component" value="Unplaced"/>
</dbReference>
<feature type="compositionally biased region" description="Low complexity" evidence="2">
    <location>
        <begin position="37"/>
        <end position="62"/>
    </location>
</feature>
<sequence length="608" mass="70686">MNPSNLQGHMPRQVGGQPSNDNQNYIRQNVPPGQNIHPQYYGQQYQHPQYPVQPQQHSYHQYGPGSQYGSQHPLQQQNLPQSSGYQSQSNMYQQQVPRYQDRPVLHQVPIRNEQQFQNTGHRGPGYNAPMIDRTFSGPQQLPPDPNRHLPLQQQERSHEGKMMPQNQGQRIANQGYDYVPENAFVSDPSRQLTRPHQLPPSMYYGSLGKPETKERQIIEGKRESLDNMTEEQKRKLNMNRSLQGKPTEYQPNTGYSNINPNLSNDIKNLQRIPGQMGLIHYSMLSQTGQSHHPLIRREDIDPEYEKAVKKLKENEKKIKILLERQQMDGKISDAKERIERLERIIQFKEKASLNFINRFINATDAKIRDENLCKPVIDAFDRIVRAGDKYKNFRIPHYDPFHCIKEKLGVPDYIKYTRPDDDTDPTPYYLRENKCDEVREKVIEKPEEKEKSIYASKINVGERELEILEEIDEKSKLVVGEDSKEHLVILCGNERYLVLSEIITKDLKSCDGKFKVDPENIPISDHCREINIIITFDTIGIPPLHLLVPIDYPKDFCTIINPNFNEVDRDVLLCRLISKVEQALPCLPNNRDIQNIVNTWKKLSMTCN</sequence>
<evidence type="ECO:0000259" key="3">
    <source>
        <dbReference type="Pfam" id="PF21539"/>
    </source>
</evidence>
<organism evidence="4 5">
    <name type="scientific">Strongyloides papillosus</name>
    <name type="common">Intestinal threadworm</name>
    <dbReference type="NCBI Taxonomy" id="174720"/>
    <lineage>
        <taxon>Eukaryota</taxon>
        <taxon>Metazoa</taxon>
        <taxon>Ecdysozoa</taxon>
        <taxon>Nematoda</taxon>
        <taxon>Chromadorea</taxon>
        <taxon>Rhabditida</taxon>
        <taxon>Tylenchina</taxon>
        <taxon>Panagrolaimomorpha</taxon>
        <taxon>Strongyloidoidea</taxon>
        <taxon>Strongyloididae</taxon>
        <taxon>Strongyloides</taxon>
    </lineage>
</organism>
<evidence type="ECO:0000313" key="5">
    <source>
        <dbReference type="WBParaSite" id="SPAL_0000175700.1"/>
    </source>
</evidence>
<protein>
    <submittedName>
        <fullName evidence="5">Caprin-1_dimer domain-containing protein</fullName>
    </submittedName>
</protein>